<comment type="caution">
    <text evidence="1">The sequence shown here is derived from an EMBL/GenBank/DDBJ whole genome shotgun (WGS) entry which is preliminary data.</text>
</comment>
<proteinExistence type="predicted"/>
<dbReference type="RefSeq" id="WP_141272237.1">
    <property type="nucleotide sequence ID" value="NZ_BJLH01000014.1"/>
</dbReference>
<dbReference type="Proteomes" id="UP000318242">
    <property type="component" value="Unassembled WGS sequence"/>
</dbReference>
<dbReference type="OrthoDB" id="9812358at2"/>
<dbReference type="EMBL" id="BJLH01000014">
    <property type="protein sequence ID" value="GEA61905.1"/>
    <property type="molecule type" value="Genomic_DNA"/>
</dbReference>
<dbReference type="InterPro" id="IPR011006">
    <property type="entry name" value="CheY-like_superfamily"/>
</dbReference>
<accession>A0A4Y3IS89</accession>
<keyword evidence="2" id="KW-1185">Reference proteome</keyword>
<dbReference type="AlphaFoldDB" id="A0A4Y3IS89"/>
<sequence length="122" mass="13162">MDVLLIEEDLHQSTLIGSMLEANEGTRVCVAHSDVDAFKKITLQGFIPDLIVCDGVEMLYYLSKAVPNASYAILSAANDDVLESAVDAAHGCGIEHMNVYSTPLSPSQAEQLINMSVNRVAH</sequence>
<dbReference type="Gene3D" id="3.40.50.2300">
    <property type="match status" value="1"/>
</dbReference>
<dbReference type="SUPFAM" id="SSF52172">
    <property type="entry name" value="CheY-like"/>
    <property type="match status" value="1"/>
</dbReference>
<name>A0A4Y3IS89_9VIBR</name>
<organism evidence="1 2">
    <name type="scientific">Vibrio comitans NBRC 102076</name>
    <dbReference type="NCBI Taxonomy" id="1219078"/>
    <lineage>
        <taxon>Bacteria</taxon>
        <taxon>Pseudomonadati</taxon>
        <taxon>Pseudomonadota</taxon>
        <taxon>Gammaproteobacteria</taxon>
        <taxon>Vibrionales</taxon>
        <taxon>Vibrionaceae</taxon>
        <taxon>Vibrio</taxon>
    </lineage>
</organism>
<protein>
    <recommendedName>
        <fullName evidence="3">Response regulatory domain-containing protein</fullName>
    </recommendedName>
</protein>
<gene>
    <name evidence="1" type="ORF">VCO01S_30980</name>
</gene>
<evidence type="ECO:0008006" key="3">
    <source>
        <dbReference type="Google" id="ProtNLM"/>
    </source>
</evidence>
<reference evidence="1 2" key="1">
    <citation type="submission" date="2019-06" db="EMBL/GenBank/DDBJ databases">
        <title>Whole genome shotgun sequence of Vibrio comitans NBRC 102076.</title>
        <authorList>
            <person name="Hosoyama A."/>
            <person name="Uohara A."/>
            <person name="Ohji S."/>
            <person name="Ichikawa N."/>
        </authorList>
    </citation>
    <scope>NUCLEOTIDE SEQUENCE [LARGE SCALE GENOMIC DNA]</scope>
    <source>
        <strain evidence="1 2">NBRC 102076</strain>
    </source>
</reference>
<evidence type="ECO:0000313" key="1">
    <source>
        <dbReference type="EMBL" id="GEA61905.1"/>
    </source>
</evidence>
<evidence type="ECO:0000313" key="2">
    <source>
        <dbReference type="Proteomes" id="UP000318242"/>
    </source>
</evidence>